<feature type="domain" description="Zorya protein ZorC EH" evidence="1">
    <location>
        <begin position="245"/>
        <end position="369"/>
    </location>
</feature>
<dbReference type="Pfam" id="PF15611">
    <property type="entry name" value="EH_Signature"/>
    <property type="match status" value="1"/>
</dbReference>
<dbReference type="EMBL" id="BAEP01000088">
    <property type="protein sequence ID" value="GAC26712.1"/>
    <property type="molecule type" value="Genomic_DNA"/>
</dbReference>
<evidence type="ECO:0000259" key="1">
    <source>
        <dbReference type="Pfam" id="PF15611"/>
    </source>
</evidence>
<proteinExistence type="predicted"/>
<gene>
    <name evidence="2" type="ORF">GMES_4446</name>
</gene>
<protein>
    <recommendedName>
        <fullName evidence="1">Zorya protein ZorC EH domain-containing protein</fullName>
    </recommendedName>
</protein>
<name>K6Z8J8_9ALTE</name>
<comment type="caution">
    <text evidence="2">The sequence shown here is derived from an EMBL/GenBank/DDBJ whole genome shotgun (WGS) entry which is preliminary data.</text>
</comment>
<dbReference type="AlphaFoldDB" id="K6Z8J8"/>
<dbReference type="InterPro" id="IPR028943">
    <property type="entry name" value="ZorC_EH_Signature_dom"/>
</dbReference>
<evidence type="ECO:0000313" key="3">
    <source>
        <dbReference type="Proteomes" id="UP000006263"/>
    </source>
</evidence>
<evidence type="ECO:0000313" key="2">
    <source>
        <dbReference type="EMBL" id="GAC26712.1"/>
    </source>
</evidence>
<sequence>MIENGSAEAVTIIEWLGIFKSDLGLDDEESINASALLWQAIGQNERVSLIALYMAALHIEGEPEKFPIELIHSLEVVKPLMRGVNFKRVAWLTALREKDYACCLKICFEASLQPFRFAQQIGMPSPVKYRYELLSGILPLISNTPEKKEVLWLLDCVASMTSAEAVHFYDELLLDYAFLLPYVEELFSAHCLPDSDDTLWFSLKAESRSVLKQYFKMSSYYSLEHLVDEICSRRTASLLKLTERDIKQLKSRSMFWSNYSEKFNQTRILIPYKTHEALDISGLSTDIDAVKLPDIPQEDSEVFIFDIGERIIVEVLRGDASELRIFESTSRNIKRLLQDKNLTLRSIREMACGCIHDHVALWQYFCEQMLRVQHGIAPNCGIKRFAGIGSKGATYTELAGLAAPTESLFSERLEQLETWDKAFWTRESKIKGDSMPVASSENRTVLEKAKIAKFLNKRDEYIDLLKLAASQSNSEAMYLYGIHLLNSRTSHAKDKTLAENLISGSAENGFLPAVELAKKFGLIVKAEQKLNAKQLGELQKRFNAEGQRIKKAPSERVKSISKNILSKEIQSKTRSDGNRPYFNLSIAELEEVATVYSESVGISKVLLAELSHRKSTTRVESLIEVLKKQI</sequence>
<organism evidence="2 3">
    <name type="scientific">Paraglaciecola mesophila KMM 241</name>
    <dbReference type="NCBI Taxonomy" id="1128912"/>
    <lineage>
        <taxon>Bacteria</taxon>
        <taxon>Pseudomonadati</taxon>
        <taxon>Pseudomonadota</taxon>
        <taxon>Gammaproteobacteria</taxon>
        <taxon>Alteromonadales</taxon>
        <taxon>Alteromonadaceae</taxon>
        <taxon>Paraglaciecola</taxon>
    </lineage>
</organism>
<reference evidence="2 3" key="1">
    <citation type="journal article" date="2017" name="Antonie Van Leeuwenhoek">
        <title>Rhizobium rhizosphaerae sp. nov., a novel species isolated from rice rhizosphere.</title>
        <authorList>
            <person name="Zhao J.J."/>
            <person name="Zhang J."/>
            <person name="Zhang R.J."/>
            <person name="Zhang C.W."/>
            <person name="Yin H.Q."/>
            <person name="Zhang X.X."/>
        </authorList>
    </citation>
    <scope>NUCLEOTIDE SEQUENCE [LARGE SCALE GENOMIC DNA]</scope>
    <source>
        <strain evidence="2 3">KMM 241</strain>
    </source>
</reference>
<accession>K6Z8J8</accession>
<dbReference type="Proteomes" id="UP000006263">
    <property type="component" value="Unassembled WGS sequence"/>
</dbReference>
<dbReference type="eggNOG" id="ENOG502Z9DF">
    <property type="taxonomic scope" value="Bacteria"/>
</dbReference>